<evidence type="ECO:0000256" key="3">
    <source>
        <dbReference type="ARBA" id="ARBA00022763"/>
    </source>
</evidence>
<keyword evidence="2" id="KW-0479">Metal-binding</keyword>
<keyword evidence="6" id="KW-0234">DNA repair</keyword>
<dbReference type="GO" id="GO:0005634">
    <property type="term" value="C:nucleus"/>
    <property type="evidence" value="ECO:0007669"/>
    <property type="project" value="UniProtKB-SubCell"/>
</dbReference>
<dbReference type="GO" id="GO:0033699">
    <property type="term" value="F:DNA 5'-adenosine monophosphate hydrolase activity"/>
    <property type="evidence" value="ECO:0007669"/>
    <property type="project" value="TreeGrafter"/>
</dbReference>
<dbReference type="Pfam" id="PF16278">
    <property type="entry name" value="zf-C2HE"/>
    <property type="match status" value="1"/>
</dbReference>
<keyword evidence="5" id="KW-0238">DNA-binding</keyword>
<dbReference type="GO" id="GO:0046872">
    <property type="term" value="F:metal ion binding"/>
    <property type="evidence" value="ECO:0007669"/>
    <property type="project" value="UniProtKB-KW"/>
</dbReference>
<protein>
    <recommendedName>
        <fullName evidence="9">HIT domain-containing protein</fullName>
    </recommendedName>
</protein>
<evidence type="ECO:0000256" key="1">
    <source>
        <dbReference type="ARBA" id="ARBA00004123"/>
    </source>
</evidence>
<keyword evidence="4" id="KW-0862">Zinc</keyword>
<accession>A0AAN8S342</accession>
<dbReference type="AlphaFoldDB" id="A0AAN8S342"/>
<dbReference type="EMBL" id="JAWJWE010000037">
    <property type="protein sequence ID" value="KAK6625510.1"/>
    <property type="molecule type" value="Genomic_DNA"/>
</dbReference>
<dbReference type="InterPro" id="IPR032566">
    <property type="entry name" value="Znf-C2HE"/>
</dbReference>
<dbReference type="InterPro" id="IPR011146">
    <property type="entry name" value="HIT-like"/>
</dbReference>
<proteinExistence type="predicted"/>
<evidence type="ECO:0000256" key="6">
    <source>
        <dbReference type="ARBA" id="ARBA00023204"/>
    </source>
</evidence>
<gene>
    <name evidence="10" type="ORF">RUM43_005809</name>
</gene>
<evidence type="ECO:0000256" key="7">
    <source>
        <dbReference type="ARBA" id="ARBA00023242"/>
    </source>
</evidence>
<dbReference type="GO" id="GO:0003725">
    <property type="term" value="F:double-stranded RNA binding"/>
    <property type="evidence" value="ECO:0007669"/>
    <property type="project" value="TreeGrafter"/>
</dbReference>
<dbReference type="FunFam" id="3.30.428.10:FF:000004">
    <property type="entry name" value="aprataxin isoform X2"/>
    <property type="match status" value="1"/>
</dbReference>
<comment type="subcellular location">
    <subcellularLocation>
        <location evidence="1">Nucleus</location>
    </subcellularLocation>
</comment>
<dbReference type="GO" id="GO:0030983">
    <property type="term" value="F:mismatched DNA binding"/>
    <property type="evidence" value="ECO:0007669"/>
    <property type="project" value="TreeGrafter"/>
</dbReference>
<comment type="caution">
    <text evidence="10">The sequence shown here is derived from an EMBL/GenBank/DDBJ whole genome shotgun (WGS) entry which is preliminary data.</text>
</comment>
<dbReference type="Gene3D" id="3.30.428.10">
    <property type="entry name" value="HIT-like"/>
    <property type="match status" value="1"/>
</dbReference>
<comment type="caution">
    <text evidence="8">Lacks conserved residue(s) required for the propagation of feature annotation.</text>
</comment>
<keyword evidence="3" id="KW-0227">DNA damage</keyword>
<evidence type="ECO:0000256" key="5">
    <source>
        <dbReference type="ARBA" id="ARBA00023125"/>
    </source>
</evidence>
<dbReference type="GO" id="GO:1990165">
    <property type="term" value="F:single-strand break-containing DNA binding"/>
    <property type="evidence" value="ECO:0007669"/>
    <property type="project" value="TreeGrafter"/>
</dbReference>
<reference evidence="10 11" key="1">
    <citation type="submission" date="2023-10" db="EMBL/GenBank/DDBJ databases">
        <title>Genomes of two closely related lineages of the louse Polyplax serrata with different host specificities.</title>
        <authorList>
            <person name="Martinu J."/>
            <person name="Tarabai H."/>
            <person name="Stefka J."/>
            <person name="Hypsa V."/>
        </authorList>
    </citation>
    <scope>NUCLEOTIDE SEQUENCE [LARGE SCALE GENOMIC DNA]</scope>
    <source>
        <strain evidence="10">HR10_N</strain>
    </source>
</reference>
<evidence type="ECO:0000256" key="4">
    <source>
        <dbReference type="ARBA" id="ARBA00022833"/>
    </source>
</evidence>
<dbReference type="PANTHER" id="PTHR12486:SF4">
    <property type="entry name" value="APRATAXIN"/>
    <property type="match status" value="1"/>
</dbReference>
<keyword evidence="7" id="KW-0539">Nucleus</keyword>
<evidence type="ECO:0000256" key="8">
    <source>
        <dbReference type="PROSITE-ProRule" id="PRU00464"/>
    </source>
</evidence>
<dbReference type="PANTHER" id="PTHR12486">
    <property type="entry name" value="APRATAXIN-RELATED"/>
    <property type="match status" value="1"/>
</dbReference>
<name>A0AAN8S342_POLSC</name>
<evidence type="ECO:0000313" key="10">
    <source>
        <dbReference type="EMBL" id="KAK6625510.1"/>
    </source>
</evidence>
<dbReference type="PROSITE" id="PS51084">
    <property type="entry name" value="HIT_2"/>
    <property type="match status" value="1"/>
</dbReference>
<dbReference type="Pfam" id="PF11969">
    <property type="entry name" value="DcpS_C"/>
    <property type="match status" value="1"/>
</dbReference>
<dbReference type="GO" id="GO:0000012">
    <property type="term" value="P:single strand break repair"/>
    <property type="evidence" value="ECO:0007669"/>
    <property type="project" value="TreeGrafter"/>
</dbReference>
<sequence>MGTKSDTDGNRNLIRKDGPHWSQHLMKAVTDPKKIVLEDELTTVIKDLYPKATYHYLVCPKEHIPTLKSVEMKHLDLLKHMHKVGQKISRQHKDKNFLLGYHAIPSMLLLHLHVISDDFDSPYLKTKKHWNSFTTNYFISSEKLIQQFEEKGVMSVRSLSEYKNCIQQNLACHKCEYKPKNMPDLKTHLKIHL</sequence>
<organism evidence="10 11">
    <name type="scientific">Polyplax serrata</name>
    <name type="common">Common mouse louse</name>
    <dbReference type="NCBI Taxonomy" id="468196"/>
    <lineage>
        <taxon>Eukaryota</taxon>
        <taxon>Metazoa</taxon>
        <taxon>Ecdysozoa</taxon>
        <taxon>Arthropoda</taxon>
        <taxon>Hexapoda</taxon>
        <taxon>Insecta</taxon>
        <taxon>Pterygota</taxon>
        <taxon>Neoptera</taxon>
        <taxon>Paraneoptera</taxon>
        <taxon>Psocodea</taxon>
        <taxon>Troctomorpha</taxon>
        <taxon>Phthiraptera</taxon>
        <taxon>Anoplura</taxon>
        <taxon>Polyplacidae</taxon>
        <taxon>Polyplax</taxon>
    </lineage>
</organism>
<evidence type="ECO:0000259" key="9">
    <source>
        <dbReference type="PROSITE" id="PS51084"/>
    </source>
</evidence>
<dbReference type="SUPFAM" id="SSF54197">
    <property type="entry name" value="HIT-like"/>
    <property type="match status" value="1"/>
</dbReference>
<dbReference type="Proteomes" id="UP001372834">
    <property type="component" value="Unassembled WGS sequence"/>
</dbReference>
<feature type="domain" description="HIT" evidence="9">
    <location>
        <begin position="22"/>
        <end position="124"/>
    </location>
</feature>
<dbReference type="InterPro" id="IPR036265">
    <property type="entry name" value="HIT-like_sf"/>
</dbReference>
<evidence type="ECO:0000313" key="11">
    <source>
        <dbReference type="Proteomes" id="UP001372834"/>
    </source>
</evidence>
<evidence type="ECO:0000256" key="2">
    <source>
        <dbReference type="ARBA" id="ARBA00022723"/>
    </source>
</evidence>
<dbReference type="GO" id="GO:0003697">
    <property type="term" value="F:single-stranded DNA binding"/>
    <property type="evidence" value="ECO:0007669"/>
    <property type="project" value="TreeGrafter"/>
</dbReference>